<comment type="caution">
    <text evidence="2">The sequence shown here is derived from an EMBL/GenBank/DDBJ whole genome shotgun (WGS) entry which is preliminary data.</text>
</comment>
<organism evidence="2 3">
    <name type="scientific">Colocasia esculenta</name>
    <name type="common">Wild taro</name>
    <name type="synonym">Arum esculentum</name>
    <dbReference type="NCBI Taxonomy" id="4460"/>
    <lineage>
        <taxon>Eukaryota</taxon>
        <taxon>Viridiplantae</taxon>
        <taxon>Streptophyta</taxon>
        <taxon>Embryophyta</taxon>
        <taxon>Tracheophyta</taxon>
        <taxon>Spermatophyta</taxon>
        <taxon>Magnoliopsida</taxon>
        <taxon>Liliopsida</taxon>
        <taxon>Araceae</taxon>
        <taxon>Aroideae</taxon>
        <taxon>Colocasieae</taxon>
        <taxon>Colocasia</taxon>
    </lineage>
</organism>
<accession>A0A843WH43</accession>
<gene>
    <name evidence="2" type="ORF">Taro_038868</name>
</gene>
<keyword evidence="3" id="KW-1185">Reference proteome</keyword>
<sequence>MGMEEVCSSSSLSSFSSHRQIVAEEHRSSGEEAG</sequence>
<name>A0A843WH43_COLES</name>
<dbReference type="Proteomes" id="UP000652761">
    <property type="component" value="Unassembled WGS sequence"/>
</dbReference>
<dbReference type="EMBL" id="NMUH01003527">
    <property type="protein sequence ID" value="MQM06048.1"/>
    <property type="molecule type" value="Genomic_DNA"/>
</dbReference>
<evidence type="ECO:0000256" key="1">
    <source>
        <dbReference type="SAM" id="MobiDB-lite"/>
    </source>
</evidence>
<feature type="compositionally biased region" description="Basic and acidic residues" evidence="1">
    <location>
        <begin position="21"/>
        <end position="34"/>
    </location>
</feature>
<evidence type="ECO:0000313" key="3">
    <source>
        <dbReference type="Proteomes" id="UP000652761"/>
    </source>
</evidence>
<reference evidence="2" key="1">
    <citation type="submission" date="2017-07" db="EMBL/GenBank/DDBJ databases">
        <title>Taro Niue Genome Assembly and Annotation.</title>
        <authorList>
            <person name="Atibalentja N."/>
            <person name="Keating K."/>
            <person name="Fields C.J."/>
        </authorList>
    </citation>
    <scope>NUCLEOTIDE SEQUENCE</scope>
    <source>
        <strain evidence="2">Niue_2</strain>
        <tissue evidence="2">Leaf</tissue>
    </source>
</reference>
<feature type="region of interest" description="Disordered" evidence="1">
    <location>
        <begin position="1"/>
        <end position="34"/>
    </location>
</feature>
<feature type="compositionally biased region" description="Low complexity" evidence="1">
    <location>
        <begin position="8"/>
        <end position="17"/>
    </location>
</feature>
<protein>
    <submittedName>
        <fullName evidence="2">Uncharacterized protein</fullName>
    </submittedName>
</protein>
<proteinExistence type="predicted"/>
<evidence type="ECO:0000313" key="2">
    <source>
        <dbReference type="EMBL" id="MQM06048.1"/>
    </source>
</evidence>
<dbReference type="AlphaFoldDB" id="A0A843WH43"/>